<reference evidence="2" key="1">
    <citation type="submission" date="2022-03" db="EMBL/GenBank/DDBJ databases">
        <title>Description of Abyssus ytuae gen. nov., sp. nov., a novel member of the family Flavobacteriaceae isolated from the sediment of Mariana Trench.</title>
        <authorList>
            <person name="Zhang J."/>
            <person name="Xu X."/>
        </authorList>
    </citation>
    <scope>NUCLEOTIDE SEQUENCE</scope>
    <source>
        <strain evidence="2">MT3330</strain>
    </source>
</reference>
<evidence type="ECO:0000313" key="2">
    <source>
        <dbReference type="EMBL" id="UOB18609.1"/>
    </source>
</evidence>
<dbReference type="Pfam" id="PF09669">
    <property type="entry name" value="Phage_pRha"/>
    <property type="match status" value="1"/>
</dbReference>
<dbReference type="AlphaFoldDB" id="A0A9E7D478"/>
<dbReference type="InterPro" id="IPR005039">
    <property type="entry name" value="Ant_C"/>
</dbReference>
<dbReference type="EMBL" id="CP094358">
    <property type="protein sequence ID" value="UOB18609.1"/>
    <property type="molecule type" value="Genomic_DNA"/>
</dbReference>
<evidence type="ECO:0000313" key="3">
    <source>
        <dbReference type="Proteomes" id="UP000831290"/>
    </source>
</evidence>
<evidence type="ECO:0000259" key="1">
    <source>
        <dbReference type="Pfam" id="PF03374"/>
    </source>
</evidence>
<sequence length="246" mass="28909">MNLVIEYKGKSCTTSRLISEKFNKQHKDVLKSIRNLQCSNEFIRRNFALSSYMNDQNRKMPEYVITKDGFSFLVMGFTGTHAAKFKEDYINAFNEMEARLRNSISSMSRADLLRLALRQEEEKERLLIQTKHQEKQLKESAHKVQFHDKVLNSNSTYNINLIAKELGMSAVTLNRLLNEKRIQYKQNGTWVLYEKYQNRGYTKTKTYTYTDSNGNQLTSVLTVWTELGRKFIHFSVSNDFLLRKVN</sequence>
<dbReference type="NCBIfam" id="TIGR02681">
    <property type="entry name" value="phage_pRha"/>
    <property type="match status" value="1"/>
</dbReference>
<dbReference type="InterPro" id="IPR014054">
    <property type="entry name" value="Phage_regulatory_Rha"/>
</dbReference>
<dbReference type="RefSeq" id="WP_255845189.1">
    <property type="nucleotide sequence ID" value="NZ_CP094358.1"/>
</dbReference>
<protein>
    <submittedName>
        <fullName evidence="2">Phage regulatory protein/antirepressor Ant</fullName>
    </submittedName>
</protein>
<dbReference type="Proteomes" id="UP000831290">
    <property type="component" value="Chromosome"/>
</dbReference>
<dbReference type="GO" id="GO:0003677">
    <property type="term" value="F:DNA binding"/>
    <property type="evidence" value="ECO:0007669"/>
    <property type="project" value="InterPro"/>
</dbReference>
<gene>
    <name evidence="2" type="ORF">MQE35_04795</name>
</gene>
<organism evidence="2 3">
    <name type="scientific">Abyssalbus ytuae</name>
    <dbReference type="NCBI Taxonomy" id="2926907"/>
    <lineage>
        <taxon>Bacteria</taxon>
        <taxon>Pseudomonadati</taxon>
        <taxon>Bacteroidota</taxon>
        <taxon>Flavobacteriia</taxon>
        <taxon>Flavobacteriales</taxon>
        <taxon>Flavobacteriaceae</taxon>
        <taxon>Abyssalbus</taxon>
    </lineage>
</organism>
<dbReference type="Pfam" id="PF03374">
    <property type="entry name" value="ANT"/>
    <property type="match status" value="1"/>
</dbReference>
<proteinExistence type="predicted"/>
<keyword evidence="3" id="KW-1185">Reference proteome</keyword>
<feature type="domain" description="Antirepressor protein C-terminal" evidence="1">
    <location>
        <begin position="134"/>
        <end position="233"/>
    </location>
</feature>
<accession>A0A9E7D478</accession>
<dbReference type="KEGG" id="fbm:MQE35_04795"/>
<name>A0A9E7D478_9FLAO</name>